<proteinExistence type="predicted"/>
<protein>
    <submittedName>
        <fullName evidence="1">Uncharacterized protein</fullName>
    </submittedName>
</protein>
<dbReference type="AlphaFoldDB" id="A0A0F0CWI6"/>
<accession>A0A0F0CWI6</accession>
<sequence length="244" mass="28224">MSDFHIINLEKFWPKNKAKGLLAQAVFTREAEKGIFGKEAKDKIYQGCWLLAPKSSDFFRFRFSFFVHPEVIKTGIILDPKALLGERYRPFHAITEFMNNAGIGLVYVLATTKTGEFDTCQMGKGNFSFIEWKFLSLRNGKFIEEAPCKFFGKWPGNRGRASIGGNWDEETKININILDEKILTEFLLTELFYSELTKGIMKKPVCDPYDVDAFFISLSQKHIFPIEIKEKFLGISGKEKFFWY</sequence>
<name>A0A0F0CWI6_9BACT</name>
<keyword evidence="2" id="KW-1185">Reference proteome</keyword>
<comment type="caution">
    <text evidence="1">The sequence shown here is derived from an EMBL/GenBank/DDBJ whole genome shotgun (WGS) entry which is preliminary data.</text>
</comment>
<evidence type="ECO:0000313" key="1">
    <source>
        <dbReference type="EMBL" id="KJJ85795.1"/>
    </source>
</evidence>
<reference evidence="1 2" key="1">
    <citation type="submission" date="2015-02" db="EMBL/GenBank/DDBJ databases">
        <title>Single-cell genomics of uncultivated deep-branching MTB reveals a conserved set of magnetosome genes.</title>
        <authorList>
            <person name="Kolinko S."/>
            <person name="Richter M."/>
            <person name="Glockner F.O."/>
            <person name="Brachmann A."/>
            <person name="Schuler D."/>
        </authorList>
    </citation>
    <scope>NUCLEOTIDE SEQUENCE [LARGE SCALE GENOMIC DNA]</scope>
    <source>
        <strain evidence="1">SKK-01</strain>
    </source>
</reference>
<organism evidence="1 2">
    <name type="scientific">Candidatus Omnitrophus magneticus</name>
    <dbReference type="NCBI Taxonomy" id="1609969"/>
    <lineage>
        <taxon>Bacteria</taxon>
        <taxon>Pseudomonadati</taxon>
        <taxon>Candidatus Omnitrophota</taxon>
        <taxon>Candidatus Omnitrophus</taxon>
    </lineage>
</organism>
<gene>
    <name evidence="1" type="ORF">OMAG_000349</name>
</gene>
<evidence type="ECO:0000313" key="2">
    <source>
        <dbReference type="Proteomes" id="UP000033428"/>
    </source>
</evidence>
<dbReference type="EMBL" id="JYNY01000072">
    <property type="protein sequence ID" value="KJJ85795.1"/>
    <property type="molecule type" value="Genomic_DNA"/>
</dbReference>
<dbReference type="Proteomes" id="UP000033428">
    <property type="component" value="Unassembled WGS sequence"/>
</dbReference>